<dbReference type="OrthoDB" id="894055at2"/>
<organism evidence="1 2">
    <name type="scientific">Adhaeribacter arboris</name>
    <dbReference type="NCBI Taxonomy" id="2072846"/>
    <lineage>
        <taxon>Bacteria</taxon>
        <taxon>Pseudomonadati</taxon>
        <taxon>Bacteroidota</taxon>
        <taxon>Cytophagia</taxon>
        <taxon>Cytophagales</taxon>
        <taxon>Hymenobacteraceae</taxon>
        <taxon>Adhaeribacter</taxon>
    </lineage>
</organism>
<comment type="caution">
    <text evidence="1">The sequence shown here is derived from an EMBL/GenBank/DDBJ whole genome shotgun (WGS) entry which is preliminary data.</text>
</comment>
<dbReference type="Proteomes" id="UP000240357">
    <property type="component" value="Unassembled WGS sequence"/>
</dbReference>
<dbReference type="RefSeq" id="WP_106931988.1">
    <property type="nucleotide sequence ID" value="NZ_PYFT01000001.1"/>
</dbReference>
<protein>
    <submittedName>
        <fullName evidence="1">Uncharacterized protein</fullName>
    </submittedName>
</protein>
<dbReference type="EMBL" id="PYFT01000001">
    <property type="protein sequence ID" value="PSR55807.1"/>
    <property type="molecule type" value="Genomic_DNA"/>
</dbReference>
<evidence type="ECO:0000313" key="1">
    <source>
        <dbReference type="EMBL" id="PSR55807.1"/>
    </source>
</evidence>
<dbReference type="AlphaFoldDB" id="A0A2T2YJX0"/>
<keyword evidence="2" id="KW-1185">Reference proteome</keyword>
<proteinExistence type="predicted"/>
<gene>
    <name evidence="1" type="ORF">AHMF7605_21055</name>
</gene>
<accession>A0A2T2YJX0</accession>
<evidence type="ECO:0000313" key="2">
    <source>
        <dbReference type="Proteomes" id="UP000240357"/>
    </source>
</evidence>
<sequence length="130" mass="15098">MLVFIYAELQPDSAYTYQKPILTKIKSSFPKVNSLDVDAYSEEFLVSQACQLIEQADRCGIYFNSPDPEISLGSTIRLVEVLIRRQQKNLVILNGEHQRLERLFSNRAQLTFFKNPGEQLLFQYLKDLYS</sequence>
<reference evidence="1 2" key="1">
    <citation type="submission" date="2018-03" db="EMBL/GenBank/DDBJ databases">
        <title>Adhaeribacter sp. HMF7605 Genome sequencing and assembly.</title>
        <authorList>
            <person name="Kang H."/>
            <person name="Kang J."/>
            <person name="Cha I."/>
            <person name="Kim H."/>
            <person name="Joh K."/>
        </authorList>
    </citation>
    <scope>NUCLEOTIDE SEQUENCE [LARGE SCALE GENOMIC DNA]</scope>
    <source>
        <strain evidence="1 2">HMF7605</strain>
    </source>
</reference>
<name>A0A2T2YJX0_9BACT</name>